<dbReference type="EMBL" id="WTYD01000005">
    <property type="protein sequence ID" value="MXO55210.1"/>
    <property type="molecule type" value="Genomic_DNA"/>
</dbReference>
<dbReference type="InterPro" id="IPR029016">
    <property type="entry name" value="GAF-like_dom_sf"/>
</dbReference>
<dbReference type="InterPro" id="IPR035965">
    <property type="entry name" value="PAS-like_dom_sf"/>
</dbReference>
<feature type="domain" description="Signal transduction histidine kinase HWE region" evidence="9">
    <location>
        <begin position="300"/>
        <end position="380"/>
    </location>
</feature>
<evidence type="ECO:0000256" key="6">
    <source>
        <dbReference type="ARBA" id="ARBA00022777"/>
    </source>
</evidence>
<dbReference type="SUPFAM" id="SSF55785">
    <property type="entry name" value="PYP-like sensor domain (PAS domain)"/>
    <property type="match status" value="1"/>
</dbReference>
<proteinExistence type="predicted"/>
<dbReference type="InterPro" id="IPR000014">
    <property type="entry name" value="PAS"/>
</dbReference>
<dbReference type="GO" id="GO:0004673">
    <property type="term" value="F:protein histidine kinase activity"/>
    <property type="evidence" value="ECO:0007669"/>
    <property type="project" value="UniProtKB-EC"/>
</dbReference>
<evidence type="ECO:0000313" key="10">
    <source>
        <dbReference type="EMBL" id="MXO55210.1"/>
    </source>
</evidence>
<dbReference type="NCBIfam" id="TIGR00229">
    <property type="entry name" value="sensory_box"/>
    <property type="match status" value="1"/>
</dbReference>
<dbReference type="Gene3D" id="3.30.450.40">
    <property type="match status" value="1"/>
</dbReference>
<evidence type="ECO:0000259" key="8">
    <source>
        <dbReference type="SMART" id="SM00065"/>
    </source>
</evidence>
<accession>A0A844Y912</accession>
<organism evidence="10 11">
    <name type="scientific">Qipengyuania pelagi</name>
    <dbReference type="NCBI Taxonomy" id="994320"/>
    <lineage>
        <taxon>Bacteria</taxon>
        <taxon>Pseudomonadati</taxon>
        <taxon>Pseudomonadota</taxon>
        <taxon>Alphaproteobacteria</taxon>
        <taxon>Sphingomonadales</taxon>
        <taxon>Erythrobacteraceae</taxon>
        <taxon>Qipengyuania</taxon>
    </lineage>
</organism>
<keyword evidence="6" id="KW-0418">Kinase</keyword>
<name>A0A844Y912_9SPHN</name>
<evidence type="ECO:0000256" key="3">
    <source>
        <dbReference type="ARBA" id="ARBA00022553"/>
    </source>
</evidence>
<dbReference type="SUPFAM" id="SSF55781">
    <property type="entry name" value="GAF domain-like"/>
    <property type="match status" value="1"/>
</dbReference>
<keyword evidence="4" id="KW-0808">Transferase</keyword>
<keyword evidence="11" id="KW-1185">Reference proteome</keyword>
<protein>
    <recommendedName>
        <fullName evidence="2">histidine kinase</fullName>
        <ecNumber evidence="2">2.7.13.3</ecNumber>
    </recommendedName>
</protein>
<keyword evidence="3" id="KW-0597">Phosphoprotein</keyword>
<dbReference type="Gene3D" id="3.30.450.20">
    <property type="entry name" value="PAS domain"/>
    <property type="match status" value="1"/>
</dbReference>
<dbReference type="Pfam" id="PF01590">
    <property type="entry name" value="GAF"/>
    <property type="match status" value="1"/>
</dbReference>
<gene>
    <name evidence="10" type="ORF">GRI47_14510</name>
</gene>
<dbReference type="AlphaFoldDB" id="A0A844Y912"/>
<dbReference type="SMART" id="SM00911">
    <property type="entry name" value="HWE_HK"/>
    <property type="match status" value="1"/>
</dbReference>
<evidence type="ECO:0000256" key="1">
    <source>
        <dbReference type="ARBA" id="ARBA00000085"/>
    </source>
</evidence>
<comment type="caution">
    <text evidence="10">The sequence shown here is derived from an EMBL/GenBank/DDBJ whole genome shotgun (WGS) entry which is preliminary data.</text>
</comment>
<dbReference type="PANTHER" id="PTHR41523:SF8">
    <property type="entry name" value="ETHYLENE RESPONSE SENSOR PROTEIN"/>
    <property type="match status" value="1"/>
</dbReference>
<evidence type="ECO:0000259" key="9">
    <source>
        <dbReference type="SMART" id="SM00911"/>
    </source>
</evidence>
<dbReference type="InterPro" id="IPR011102">
    <property type="entry name" value="Sig_transdc_His_kinase_HWE"/>
</dbReference>
<reference evidence="10 11" key="1">
    <citation type="submission" date="2019-12" db="EMBL/GenBank/DDBJ databases">
        <title>Genomic-based taxomic classification of the family Erythrobacteraceae.</title>
        <authorList>
            <person name="Xu L."/>
        </authorList>
    </citation>
    <scope>NUCLEOTIDE SEQUENCE [LARGE SCALE GENOMIC DNA]</scope>
    <source>
        <strain evidence="10 11">JCM 17468</strain>
    </source>
</reference>
<keyword evidence="7" id="KW-0067">ATP-binding</keyword>
<dbReference type="PANTHER" id="PTHR41523">
    <property type="entry name" value="TWO-COMPONENT SYSTEM SENSOR PROTEIN"/>
    <property type="match status" value="1"/>
</dbReference>
<evidence type="ECO:0000256" key="7">
    <source>
        <dbReference type="ARBA" id="ARBA00022840"/>
    </source>
</evidence>
<evidence type="ECO:0000313" key="11">
    <source>
        <dbReference type="Proteomes" id="UP000430272"/>
    </source>
</evidence>
<sequence>MREVGPIAELPPAVTLRAANIVAKTSSAIGRSFFPALSQALAQEFGVRWVFVGQFEPSEWDTASTLAFWDDGPAVNFSYHLANTPCADVRDNRACCFPDNIQQLFPQDHMLAEMGARSYAGAPLRAADGRVLGLIAMLDTEPFACSDTIIQVLELCSGRAAAELERIVTASLNERLGRIIEASISEAYVFDGSTYRFELVNRGARENLGYSMPELRKLTPWDLKPEFSKREFLDYVDPLKTGQVPVLRFETNHLRKDGTTYPVAVELQYFPDAGSVFFASISDETERKKQEEREQLLLREVNHRAKNILAVVQVLARQSAKHEPEDFLNRLEVRIAALAASHDVLVNHAWQEVPLEELVRSQLGHFESLIGDRINLDGPALTMLPSAAQSFGMTLHELATNAAKYGALANESGTVTISWELTVNKEGERVLDLRWEELGGLEVTAPDRQGFGSMLIERSLAQQFGCKVQIDYRPEGLTSRFSVPSKLVLAS</sequence>
<dbReference type="SMART" id="SM00065">
    <property type="entry name" value="GAF"/>
    <property type="match status" value="1"/>
</dbReference>
<evidence type="ECO:0000256" key="5">
    <source>
        <dbReference type="ARBA" id="ARBA00022741"/>
    </source>
</evidence>
<dbReference type="EC" id="2.7.13.3" evidence="2"/>
<dbReference type="GO" id="GO:0005524">
    <property type="term" value="F:ATP binding"/>
    <property type="evidence" value="ECO:0007669"/>
    <property type="project" value="UniProtKB-KW"/>
</dbReference>
<feature type="domain" description="GAF" evidence="8">
    <location>
        <begin position="29"/>
        <end position="174"/>
    </location>
</feature>
<dbReference type="Pfam" id="PF07536">
    <property type="entry name" value="HWE_HK"/>
    <property type="match status" value="1"/>
</dbReference>
<dbReference type="InterPro" id="IPR003018">
    <property type="entry name" value="GAF"/>
</dbReference>
<dbReference type="Gene3D" id="3.30.565.10">
    <property type="entry name" value="Histidine kinase-like ATPase, C-terminal domain"/>
    <property type="match status" value="1"/>
</dbReference>
<keyword evidence="5" id="KW-0547">Nucleotide-binding</keyword>
<dbReference type="InterPro" id="IPR036890">
    <property type="entry name" value="HATPase_C_sf"/>
</dbReference>
<dbReference type="Proteomes" id="UP000430272">
    <property type="component" value="Unassembled WGS sequence"/>
</dbReference>
<evidence type="ECO:0000256" key="2">
    <source>
        <dbReference type="ARBA" id="ARBA00012438"/>
    </source>
</evidence>
<dbReference type="Pfam" id="PF13426">
    <property type="entry name" value="PAS_9"/>
    <property type="match status" value="1"/>
</dbReference>
<evidence type="ECO:0000256" key="4">
    <source>
        <dbReference type="ARBA" id="ARBA00022679"/>
    </source>
</evidence>
<comment type="catalytic activity">
    <reaction evidence="1">
        <text>ATP + protein L-histidine = ADP + protein N-phospho-L-histidine.</text>
        <dbReference type="EC" id="2.7.13.3"/>
    </reaction>
</comment>